<keyword evidence="3" id="KW-1185">Reference proteome</keyword>
<proteinExistence type="predicted"/>
<feature type="transmembrane region" description="Helical" evidence="1">
    <location>
        <begin position="146"/>
        <end position="179"/>
    </location>
</feature>
<sequence length="359" mass="41705">MISNNVLQLFAKIVQICHLSGAVPFSWDSKKRRLYITNKFDKLAKLWLCFQLEVGLQMFFSGFGIFVRITLVLHCNPFWNKTASCVLLPTCSNPSRHRDRGMRSSTFSYSQGIRSRYLSTISFYFFFPHVAPFPNELLPLTLQQSWIIYILIGLAYSLFIFMVWTTLLFGVAFILILIPSLYQISLDLRGDVPSEKQKCSEELRQPGNLTLFYRKVEIIHKLILENYGYFLIPMQTLMGQYGLVCTYSLILQWSEMDGVIKAFLLSQLVMIQGVWAVILGFGGWVYDVSTTIIKSWKYLKLGNKQEAKYMAKFRKSCKPMYLGYPGMFRIRNVTVLKHFQGLTRGTFRMLVTLRNMSER</sequence>
<protein>
    <submittedName>
        <fullName evidence="2">Uncharacterized protein</fullName>
    </submittedName>
</protein>
<evidence type="ECO:0000313" key="2">
    <source>
        <dbReference type="EMBL" id="OXA63505.1"/>
    </source>
</evidence>
<keyword evidence="1" id="KW-0812">Transmembrane</keyword>
<accession>A0A226F150</accession>
<dbReference type="AlphaFoldDB" id="A0A226F150"/>
<feature type="transmembrane region" description="Helical" evidence="1">
    <location>
        <begin position="262"/>
        <end position="286"/>
    </location>
</feature>
<reference evidence="2 3" key="1">
    <citation type="submission" date="2015-12" db="EMBL/GenBank/DDBJ databases">
        <title>The genome of Folsomia candida.</title>
        <authorList>
            <person name="Faddeeva A."/>
            <person name="Derks M.F."/>
            <person name="Anvar Y."/>
            <person name="Smit S."/>
            <person name="Van Straalen N."/>
            <person name="Roelofs D."/>
        </authorList>
    </citation>
    <scope>NUCLEOTIDE SEQUENCE [LARGE SCALE GENOMIC DNA]</scope>
    <source>
        <strain evidence="2 3">VU population</strain>
        <tissue evidence="2">Whole body</tissue>
    </source>
</reference>
<feature type="transmembrane region" description="Helical" evidence="1">
    <location>
        <begin position="116"/>
        <end position="134"/>
    </location>
</feature>
<keyword evidence="1" id="KW-0472">Membrane</keyword>
<evidence type="ECO:0000256" key="1">
    <source>
        <dbReference type="SAM" id="Phobius"/>
    </source>
</evidence>
<comment type="caution">
    <text evidence="2">The sequence shown here is derived from an EMBL/GenBank/DDBJ whole genome shotgun (WGS) entry which is preliminary data.</text>
</comment>
<dbReference type="Proteomes" id="UP000198287">
    <property type="component" value="Unassembled WGS sequence"/>
</dbReference>
<dbReference type="EMBL" id="LNIX01000001">
    <property type="protein sequence ID" value="OXA63505.1"/>
    <property type="molecule type" value="Genomic_DNA"/>
</dbReference>
<organism evidence="2 3">
    <name type="scientific">Folsomia candida</name>
    <name type="common">Springtail</name>
    <dbReference type="NCBI Taxonomy" id="158441"/>
    <lineage>
        <taxon>Eukaryota</taxon>
        <taxon>Metazoa</taxon>
        <taxon>Ecdysozoa</taxon>
        <taxon>Arthropoda</taxon>
        <taxon>Hexapoda</taxon>
        <taxon>Collembola</taxon>
        <taxon>Entomobryomorpha</taxon>
        <taxon>Isotomoidea</taxon>
        <taxon>Isotomidae</taxon>
        <taxon>Proisotominae</taxon>
        <taxon>Folsomia</taxon>
    </lineage>
</organism>
<feature type="transmembrane region" description="Helical" evidence="1">
    <location>
        <begin position="46"/>
        <end position="66"/>
    </location>
</feature>
<gene>
    <name evidence="2" type="ORF">Fcan01_00953</name>
</gene>
<feature type="transmembrane region" description="Helical" evidence="1">
    <location>
        <begin position="227"/>
        <end position="250"/>
    </location>
</feature>
<evidence type="ECO:0000313" key="3">
    <source>
        <dbReference type="Proteomes" id="UP000198287"/>
    </source>
</evidence>
<keyword evidence="1" id="KW-1133">Transmembrane helix</keyword>
<name>A0A226F150_FOLCA</name>